<dbReference type="InterPro" id="IPR021109">
    <property type="entry name" value="Peptidase_aspartic_dom_sf"/>
</dbReference>
<keyword evidence="16" id="KW-1185">Reference proteome</keyword>
<dbReference type="InterPro" id="IPR034161">
    <property type="entry name" value="Pepsin-like_plant"/>
</dbReference>
<gene>
    <name evidence="15" type="ORF">KC19_3G183500</name>
</gene>
<dbReference type="Proteomes" id="UP000822688">
    <property type="component" value="Chromosome 3"/>
</dbReference>
<dbReference type="Pfam" id="PF14541">
    <property type="entry name" value="TAXi_C"/>
    <property type="match status" value="1"/>
</dbReference>
<dbReference type="EMBL" id="CM026423">
    <property type="protein sequence ID" value="KAG0584081.1"/>
    <property type="molecule type" value="Genomic_DNA"/>
</dbReference>
<dbReference type="InterPro" id="IPR032861">
    <property type="entry name" value="TAXi_N"/>
</dbReference>
<evidence type="ECO:0000256" key="8">
    <source>
        <dbReference type="ARBA" id="ARBA00022989"/>
    </source>
</evidence>
<dbReference type="Pfam" id="PF14543">
    <property type="entry name" value="TAXi_N"/>
    <property type="match status" value="1"/>
</dbReference>
<feature type="chain" id="PRO_5035844126" description="Peptidase A1 domain-containing protein" evidence="13">
    <location>
        <begin position="29"/>
        <end position="512"/>
    </location>
</feature>
<evidence type="ECO:0000256" key="7">
    <source>
        <dbReference type="ARBA" id="ARBA00022801"/>
    </source>
</evidence>
<dbReference type="InterPro" id="IPR032799">
    <property type="entry name" value="TAXi_C"/>
</dbReference>
<evidence type="ECO:0000256" key="5">
    <source>
        <dbReference type="ARBA" id="ARBA00022729"/>
    </source>
</evidence>
<keyword evidence="5 13" id="KW-0732">Signal</keyword>
<reference evidence="15" key="1">
    <citation type="submission" date="2020-06" db="EMBL/GenBank/DDBJ databases">
        <title>WGS assembly of Ceratodon purpureus strain R40.</title>
        <authorList>
            <person name="Carey S.B."/>
            <person name="Jenkins J."/>
            <person name="Shu S."/>
            <person name="Lovell J.T."/>
            <person name="Sreedasyam A."/>
            <person name="Maumus F."/>
            <person name="Tiley G.P."/>
            <person name="Fernandez-Pozo N."/>
            <person name="Barry K."/>
            <person name="Chen C."/>
            <person name="Wang M."/>
            <person name="Lipzen A."/>
            <person name="Daum C."/>
            <person name="Saski C.A."/>
            <person name="Payton A.C."/>
            <person name="Mcbreen J.C."/>
            <person name="Conrad R.E."/>
            <person name="Kollar L.M."/>
            <person name="Olsson S."/>
            <person name="Huttunen S."/>
            <person name="Landis J.B."/>
            <person name="Wickett N.J."/>
            <person name="Johnson M.G."/>
            <person name="Rensing S.A."/>
            <person name="Grimwood J."/>
            <person name="Schmutz J."/>
            <person name="Mcdaniel S.F."/>
        </authorList>
    </citation>
    <scope>NUCLEOTIDE SEQUENCE</scope>
    <source>
        <strain evidence="15">R40</strain>
    </source>
</reference>
<feature type="domain" description="Peptidase A1" evidence="14">
    <location>
        <begin position="90"/>
        <end position="447"/>
    </location>
</feature>
<dbReference type="PANTHER" id="PTHR13683">
    <property type="entry name" value="ASPARTYL PROTEASES"/>
    <property type="match status" value="1"/>
</dbReference>
<keyword evidence="3" id="KW-0645">Protease</keyword>
<dbReference type="AlphaFoldDB" id="A0A8T0IMM0"/>
<dbReference type="SUPFAM" id="SSF50630">
    <property type="entry name" value="Acid proteases"/>
    <property type="match status" value="1"/>
</dbReference>
<keyword evidence="9" id="KW-0472">Membrane</keyword>
<dbReference type="InterPro" id="IPR033121">
    <property type="entry name" value="PEPTIDASE_A1"/>
</dbReference>
<evidence type="ECO:0000256" key="10">
    <source>
        <dbReference type="ARBA" id="ARBA00023180"/>
    </source>
</evidence>
<feature type="active site" evidence="11">
    <location>
        <position position="108"/>
    </location>
</feature>
<dbReference type="GO" id="GO:0006508">
    <property type="term" value="P:proteolysis"/>
    <property type="evidence" value="ECO:0007669"/>
    <property type="project" value="UniProtKB-KW"/>
</dbReference>
<comment type="similarity">
    <text evidence="2">Belongs to the peptidase A1 family.</text>
</comment>
<accession>A0A8T0IMM0</accession>
<feature type="disulfide bond" evidence="12">
    <location>
        <begin position="362"/>
        <end position="407"/>
    </location>
</feature>
<evidence type="ECO:0000256" key="13">
    <source>
        <dbReference type="SAM" id="SignalP"/>
    </source>
</evidence>
<keyword evidence="4" id="KW-0812">Transmembrane</keyword>
<evidence type="ECO:0000256" key="12">
    <source>
        <dbReference type="PIRSR" id="PIRSR601461-2"/>
    </source>
</evidence>
<comment type="subcellular location">
    <subcellularLocation>
        <location evidence="1">Membrane</location>
    </subcellularLocation>
</comment>
<keyword evidence="8" id="KW-1133">Transmembrane helix</keyword>
<dbReference type="GO" id="GO:0004190">
    <property type="term" value="F:aspartic-type endopeptidase activity"/>
    <property type="evidence" value="ECO:0007669"/>
    <property type="project" value="UniProtKB-KW"/>
</dbReference>
<feature type="signal peptide" evidence="13">
    <location>
        <begin position="1"/>
        <end position="28"/>
    </location>
</feature>
<keyword evidence="12" id="KW-1015">Disulfide bond</keyword>
<protein>
    <recommendedName>
        <fullName evidence="14">Peptidase A1 domain-containing protein</fullName>
    </recommendedName>
</protein>
<dbReference type="PRINTS" id="PR00792">
    <property type="entry name" value="PEPSIN"/>
</dbReference>
<evidence type="ECO:0000256" key="11">
    <source>
        <dbReference type="PIRSR" id="PIRSR601461-1"/>
    </source>
</evidence>
<evidence type="ECO:0000256" key="2">
    <source>
        <dbReference type="ARBA" id="ARBA00007447"/>
    </source>
</evidence>
<dbReference type="GO" id="GO:0016020">
    <property type="term" value="C:membrane"/>
    <property type="evidence" value="ECO:0007669"/>
    <property type="project" value="UniProtKB-SubCell"/>
</dbReference>
<name>A0A8T0IMM0_CERPU</name>
<evidence type="ECO:0000256" key="1">
    <source>
        <dbReference type="ARBA" id="ARBA00004370"/>
    </source>
</evidence>
<dbReference type="InterPro" id="IPR001461">
    <property type="entry name" value="Aspartic_peptidase_A1"/>
</dbReference>
<organism evidence="15 16">
    <name type="scientific">Ceratodon purpureus</name>
    <name type="common">Fire moss</name>
    <name type="synonym">Dicranum purpureum</name>
    <dbReference type="NCBI Taxonomy" id="3225"/>
    <lineage>
        <taxon>Eukaryota</taxon>
        <taxon>Viridiplantae</taxon>
        <taxon>Streptophyta</taxon>
        <taxon>Embryophyta</taxon>
        <taxon>Bryophyta</taxon>
        <taxon>Bryophytina</taxon>
        <taxon>Bryopsida</taxon>
        <taxon>Dicranidae</taxon>
        <taxon>Pseudoditrichales</taxon>
        <taxon>Ditrichaceae</taxon>
        <taxon>Ceratodon</taxon>
    </lineage>
</organism>
<proteinExistence type="inferred from homology"/>
<dbReference type="CDD" id="cd05476">
    <property type="entry name" value="pepsin_A_like_plant"/>
    <property type="match status" value="1"/>
</dbReference>
<evidence type="ECO:0000259" key="14">
    <source>
        <dbReference type="PROSITE" id="PS51767"/>
    </source>
</evidence>
<keyword evidence="6" id="KW-0064">Aspartyl protease</keyword>
<evidence type="ECO:0000313" key="15">
    <source>
        <dbReference type="EMBL" id="KAG0584081.1"/>
    </source>
</evidence>
<dbReference type="PANTHER" id="PTHR13683:SF375">
    <property type="entry name" value="PEPTIDASE A1 DOMAIN-CONTAINING PROTEIN"/>
    <property type="match status" value="1"/>
</dbReference>
<dbReference type="Gene3D" id="2.40.70.10">
    <property type="entry name" value="Acid Proteases"/>
    <property type="match status" value="2"/>
</dbReference>
<evidence type="ECO:0000313" key="16">
    <source>
        <dbReference type="Proteomes" id="UP000822688"/>
    </source>
</evidence>
<dbReference type="PROSITE" id="PS51767">
    <property type="entry name" value="PEPTIDASE_A1"/>
    <property type="match status" value="1"/>
</dbReference>
<keyword evidence="10" id="KW-0325">Glycoprotein</keyword>
<evidence type="ECO:0000256" key="9">
    <source>
        <dbReference type="ARBA" id="ARBA00023136"/>
    </source>
</evidence>
<evidence type="ECO:0000256" key="4">
    <source>
        <dbReference type="ARBA" id="ARBA00022692"/>
    </source>
</evidence>
<evidence type="ECO:0000256" key="6">
    <source>
        <dbReference type="ARBA" id="ARBA00022750"/>
    </source>
</evidence>
<sequence>MGMGRMWGMVVVVVVVVMVGSMFGAAVGQHQFDLVHAYAHMEEGRREGGSSGEYRQVLQEHDRRRLRRMMLEVVAFPITGDDDIFTTGLYYTRISLGTPPQQFYVHVDTGSDVAWVNCEPCSSCRRASNVALPISVYDPRKSSTMTGISCTDPECKVAAYPGNPTCSSNPLECPYSTLYGDGSSTNGYFVNDLFTFSQVQSGNATTTTGSATLTFGCGSNQTGTWATDGLIGFGQSPIAVTSQLSEQNKTVNIFAHCLQGDNQGSGSLVIGNIQEPDVVYTPIVPRQNHYNVELLNIAVRGVNVTTPAAFDLSSTGGVIMDSGTTLTYLVQPAYGQFQAGVIDAAPVAPSNIPDYQGNSQTCFIYSYSIEGNFPNLTLYFAGGAVMTLGPSSYLYKQTLNSGLTAYCFSWMESTNTPGYLSYTIFGDNVLKDKLVVYDNVDKKLGWKNFDCTKGILVSSTATSAPVTVLPSQAGPPGAFGNTPSDAHANRAAFFSCWLCIVWIAFLVCHSFL</sequence>
<feature type="active site" evidence="11">
    <location>
        <position position="321"/>
    </location>
</feature>
<comment type="caution">
    <text evidence="15">The sequence shown here is derived from an EMBL/GenBank/DDBJ whole genome shotgun (WGS) entry which is preliminary data.</text>
</comment>
<evidence type="ECO:0000256" key="3">
    <source>
        <dbReference type="ARBA" id="ARBA00022670"/>
    </source>
</evidence>
<keyword evidence="7" id="KW-0378">Hydrolase</keyword>